<evidence type="ECO:0000313" key="6">
    <source>
        <dbReference type="Proteomes" id="UP001281024"/>
    </source>
</evidence>
<proteinExistence type="predicted"/>
<dbReference type="EMBL" id="MLOK01000036">
    <property type="protein sequence ID" value="OIM21459.1"/>
    <property type="molecule type" value="Genomic_DNA"/>
</dbReference>
<gene>
    <name evidence="2" type="ORF">ATX59_04640</name>
    <name evidence="1" type="ORF">GA838_03215</name>
    <name evidence="3" type="ORF">OENI_0947</name>
</gene>
<accession>A0A3S7HAZ0</accession>
<evidence type="ECO:0000313" key="4">
    <source>
        <dbReference type="Proteomes" id="UP000181728"/>
    </source>
</evidence>
<protein>
    <submittedName>
        <fullName evidence="1">Phosphoesterase</fullName>
    </submittedName>
</protein>
<evidence type="ECO:0000313" key="2">
    <source>
        <dbReference type="EMBL" id="OIM21459.1"/>
    </source>
</evidence>
<name>A0A3S7HAZ0_OENOE</name>
<reference evidence="1" key="3">
    <citation type="submission" date="2019-10" db="EMBL/GenBank/DDBJ databases">
        <title>Malate fermentation in French cider.</title>
        <authorList>
            <person name="Cousin F.J."/>
            <person name="Medina Fernandez S."/>
            <person name="Misery B."/>
            <person name="Laplace J.-M."/>
            <person name="Cretenet M."/>
        </authorList>
    </citation>
    <scope>NUCLEOTIDE SEQUENCE</scope>
    <source>
        <strain evidence="1">UCMA15129</strain>
    </source>
</reference>
<dbReference type="EMBL" id="LR031358">
    <property type="protein sequence ID" value="VDB98103.1"/>
    <property type="molecule type" value="Genomic_DNA"/>
</dbReference>
<organism evidence="1 6">
    <name type="scientific">Oenococcus oeni</name>
    <name type="common">Leuconostoc oenos</name>
    <dbReference type="NCBI Taxonomy" id="1247"/>
    <lineage>
        <taxon>Bacteria</taxon>
        <taxon>Bacillati</taxon>
        <taxon>Bacillota</taxon>
        <taxon>Bacilli</taxon>
        <taxon>Lactobacillales</taxon>
        <taxon>Lactobacillaceae</taxon>
        <taxon>Oenococcus</taxon>
    </lineage>
</organism>
<evidence type="ECO:0000313" key="5">
    <source>
        <dbReference type="Proteomes" id="UP000294726"/>
    </source>
</evidence>
<dbReference type="Proteomes" id="UP001281024">
    <property type="component" value="Unassembled WGS sequence"/>
</dbReference>
<evidence type="ECO:0000313" key="3">
    <source>
        <dbReference type="EMBL" id="VDB98103.1"/>
    </source>
</evidence>
<dbReference type="GeneID" id="75065966"/>
<evidence type="ECO:0000313" key="1">
    <source>
        <dbReference type="EMBL" id="MDV7714788.1"/>
    </source>
</evidence>
<reference evidence="2 4" key="1">
    <citation type="journal article" date="2016" name="BMC Genomics">
        <title>Consensus pan-genome assembly of the specialised wine bacterium Oenococcus oeni.</title>
        <authorList>
            <person name="Sternes P.R."/>
            <person name="Borneman A.R."/>
        </authorList>
    </citation>
    <scope>NUCLEOTIDE SEQUENCE [LARGE SCALE GENOMIC DNA]</scope>
    <source>
        <strain evidence="2 4">AWRIB661</strain>
    </source>
</reference>
<dbReference type="Proteomes" id="UP000294726">
    <property type="component" value="Chromosome"/>
</dbReference>
<dbReference type="Proteomes" id="UP000181728">
    <property type="component" value="Unassembled WGS sequence"/>
</dbReference>
<dbReference type="AlphaFoldDB" id="A0A3S7HAZ0"/>
<dbReference type="RefSeq" id="WP_002817088.1">
    <property type="nucleotide sequence ID" value="NZ_CP014324.1"/>
</dbReference>
<dbReference type="EMBL" id="WERV01000002">
    <property type="protein sequence ID" value="MDV7714788.1"/>
    <property type="molecule type" value="Genomic_DNA"/>
</dbReference>
<sequence>MAIRLDYLVFYIGNLSYGFDYVYTKRINGHAFYLRRLPQSEITDVADENFDFYNPHFSEDLHTPFNWKYDEKFTDLTRIWDHYSDVALGFIEDWADDYRAPVDPNSDQNVEWGIRFHSPNLKGEQLIYGVNAYPDRFDSFVNYLRSFDPEAPTNVPDDLPYSKGRFAN</sequence>
<reference evidence="3 5" key="2">
    <citation type="submission" date="2018-08" db="EMBL/GenBank/DDBJ databases">
        <authorList>
            <person name="Lorentzen P. G. S. M."/>
        </authorList>
    </citation>
    <scope>NUCLEOTIDE SEQUENCE [LARGE SCALE GENOMIC DNA]</scope>
    <source>
        <strain evidence="3 5">CRBO_1381</strain>
    </source>
</reference>